<keyword evidence="5" id="KW-0573">Peptidoglycan synthesis</keyword>
<keyword evidence="2 11" id="KW-0732">Signal</keyword>
<dbReference type="GO" id="GO:0009002">
    <property type="term" value="F:serine-type D-Ala-D-Ala carboxypeptidase activity"/>
    <property type="evidence" value="ECO:0007669"/>
    <property type="project" value="InterPro"/>
</dbReference>
<evidence type="ECO:0000256" key="7">
    <source>
        <dbReference type="PIRSR" id="PIRSR618044-1"/>
    </source>
</evidence>
<sequence>MLKKSLLVFTAACLLFINTVSVYAQETANELSPPQLHSAAGIVMDADTGQVLYGQNIHTQLYPASITKIVTLLLAMEKGDPNDIVTMTDEGVFSVPRGTTHIALTTGEKIRLEQLEYAMMVESANDAANGIAIHLAGSIEKFAQMMNEKAQEIGAVNSHFTNANGLPDSGHYTTVYDMALFTKEAMEYPQFASLAGTLSYEIPPTNKQPETRILSNRQYMLWPQYIYEGAFAGKTGWTEEAAKTLVTCVERDGVKLICVVMKSKGIVDAEFVDSTNLLDYCYDNFHRETIPKTAVQPKTVELTGEDGEPTQQILGLEEDMQVMLPAGLTAQQLTIEEVLPQTLSQDTVQQAKVILSAPKEYTGKMDLTVGEFPLVVQKQETPVAALQEETAQKEGRPQWLALGLAVLKWGAAAIILIGILLFAVRIYVKARRRKMRKVRLQKLKMRTRAAPIPRPLNPAETLPQKKKPKIEIISVEEE</sequence>
<feature type="signal peptide" evidence="11">
    <location>
        <begin position="1"/>
        <end position="24"/>
    </location>
</feature>
<evidence type="ECO:0000256" key="8">
    <source>
        <dbReference type="PIRSR" id="PIRSR618044-2"/>
    </source>
</evidence>
<feature type="active site" description="Acyl-ester intermediate" evidence="7">
    <location>
        <position position="65"/>
    </location>
</feature>
<evidence type="ECO:0000256" key="6">
    <source>
        <dbReference type="ARBA" id="ARBA00023316"/>
    </source>
</evidence>
<evidence type="ECO:0000256" key="5">
    <source>
        <dbReference type="ARBA" id="ARBA00022984"/>
    </source>
</evidence>
<evidence type="ECO:0000256" key="1">
    <source>
        <dbReference type="ARBA" id="ARBA00007164"/>
    </source>
</evidence>
<feature type="active site" description="Proton acceptor" evidence="7">
    <location>
        <position position="68"/>
    </location>
</feature>
<keyword evidence="10" id="KW-1133">Transmembrane helix</keyword>
<keyword evidence="10" id="KW-0812">Transmembrane</keyword>
<keyword evidence="4" id="KW-0133">Cell shape</keyword>
<dbReference type="InterPro" id="IPR001967">
    <property type="entry name" value="Peptidase_S11_N"/>
</dbReference>
<dbReference type="Gene3D" id="3.40.710.10">
    <property type="entry name" value="DD-peptidase/beta-lactamase superfamily"/>
    <property type="match status" value="1"/>
</dbReference>
<evidence type="ECO:0000256" key="11">
    <source>
        <dbReference type="SAM" id="SignalP"/>
    </source>
</evidence>
<dbReference type="InterPro" id="IPR018044">
    <property type="entry name" value="Peptidase_S11"/>
</dbReference>
<name>A0A926EP47_9FIRM</name>
<keyword evidence="6" id="KW-0961">Cell wall biogenesis/degradation</keyword>
<dbReference type="GO" id="GO:0008360">
    <property type="term" value="P:regulation of cell shape"/>
    <property type="evidence" value="ECO:0007669"/>
    <property type="project" value="UniProtKB-KW"/>
</dbReference>
<keyword evidence="14" id="KW-1185">Reference proteome</keyword>
<dbReference type="EMBL" id="JACRTD010000001">
    <property type="protein sequence ID" value="MBC8584122.1"/>
    <property type="molecule type" value="Genomic_DNA"/>
</dbReference>
<organism evidence="13 14">
    <name type="scientific">Youxingia wuxianensis</name>
    <dbReference type="NCBI Taxonomy" id="2763678"/>
    <lineage>
        <taxon>Bacteria</taxon>
        <taxon>Bacillati</taxon>
        <taxon>Bacillota</taxon>
        <taxon>Clostridia</taxon>
        <taxon>Eubacteriales</taxon>
        <taxon>Oscillospiraceae</taxon>
        <taxon>Youxingia</taxon>
    </lineage>
</organism>
<feature type="binding site" evidence="8">
    <location>
        <position position="234"/>
    </location>
    <ligand>
        <name>substrate</name>
    </ligand>
</feature>
<feature type="chain" id="PRO_5037985929" evidence="11">
    <location>
        <begin position="25"/>
        <end position="478"/>
    </location>
</feature>
<evidence type="ECO:0000256" key="3">
    <source>
        <dbReference type="ARBA" id="ARBA00022801"/>
    </source>
</evidence>
<accession>A0A926EP47</accession>
<evidence type="ECO:0000313" key="14">
    <source>
        <dbReference type="Proteomes" id="UP000623678"/>
    </source>
</evidence>
<feature type="active site" evidence="7">
    <location>
        <position position="123"/>
    </location>
</feature>
<keyword evidence="10" id="KW-0472">Membrane</keyword>
<feature type="transmembrane region" description="Helical" evidence="10">
    <location>
        <begin position="399"/>
        <end position="428"/>
    </location>
</feature>
<dbReference type="InterPro" id="IPR012338">
    <property type="entry name" value="Beta-lactam/transpept-like"/>
</dbReference>
<evidence type="ECO:0000256" key="4">
    <source>
        <dbReference type="ARBA" id="ARBA00022960"/>
    </source>
</evidence>
<proteinExistence type="inferred from homology"/>
<evidence type="ECO:0000256" key="10">
    <source>
        <dbReference type="SAM" id="Phobius"/>
    </source>
</evidence>
<evidence type="ECO:0000256" key="2">
    <source>
        <dbReference type="ARBA" id="ARBA00022729"/>
    </source>
</evidence>
<protein>
    <submittedName>
        <fullName evidence="13">D-alanyl-D-alanine carboxypeptidase</fullName>
    </submittedName>
</protein>
<keyword evidence="13" id="KW-0121">Carboxypeptidase</keyword>
<evidence type="ECO:0000256" key="9">
    <source>
        <dbReference type="RuleBase" id="RU004016"/>
    </source>
</evidence>
<dbReference type="AlphaFoldDB" id="A0A926EP47"/>
<dbReference type="RefSeq" id="WP_262393974.1">
    <property type="nucleotide sequence ID" value="NZ_JACRTD010000001.1"/>
</dbReference>
<dbReference type="Proteomes" id="UP000623678">
    <property type="component" value="Unassembled WGS sequence"/>
</dbReference>
<dbReference type="PANTHER" id="PTHR21581:SF6">
    <property type="entry name" value="TRAFFICKING PROTEIN PARTICLE COMPLEX SUBUNIT 12"/>
    <property type="match status" value="1"/>
</dbReference>
<keyword evidence="13" id="KW-0645">Protease</keyword>
<evidence type="ECO:0000259" key="12">
    <source>
        <dbReference type="Pfam" id="PF00768"/>
    </source>
</evidence>
<evidence type="ECO:0000313" key="13">
    <source>
        <dbReference type="EMBL" id="MBC8584122.1"/>
    </source>
</evidence>
<dbReference type="PANTHER" id="PTHR21581">
    <property type="entry name" value="D-ALANYL-D-ALANINE CARBOXYPEPTIDASE"/>
    <property type="match status" value="1"/>
</dbReference>
<comment type="similarity">
    <text evidence="1 9">Belongs to the peptidase S11 family.</text>
</comment>
<comment type="caution">
    <text evidence="13">The sequence shown here is derived from an EMBL/GenBank/DDBJ whole genome shotgun (WGS) entry which is preliminary data.</text>
</comment>
<gene>
    <name evidence="13" type="ORF">H8705_00800</name>
</gene>
<reference evidence="13" key="1">
    <citation type="submission" date="2020-08" db="EMBL/GenBank/DDBJ databases">
        <title>Genome public.</title>
        <authorList>
            <person name="Liu C."/>
            <person name="Sun Q."/>
        </authorList>
    </citation>
    <scope>NUCLEOTIDE SEQUENCE</scope>
    <source>
        <strain evidence="13">NSJ-64</strain>
    </source>
</reference>
<feature type="domain" description="Peptidase S11 D-alanyl-D-alanine carboxypeptidase A N-terminal" evidence="12">
    <location>
        <begin position="30"/>
        <end position="264"/>
    </location>
</feature>
<dbReference type="GO" id="GO:0071555">
    <property type="term" value="P:cell wall organization"/>
    <property type="evidence" value="ECO:0007669"/>
    <property type="project" value="UniProtKB-KW"/>
</dbReference>
<dbReference type="SUPFAM" id="SSF56601">
    <property type="entry name" value="beta-lactamase/transpeptidase-like"/>
    <property type="match status" value="1"/>
</dbReference>
<dbReference type="PRINTS" id="PR00725">
    <property type="entry name" value="DADACBPTASE1"/>
</dbReference>
<dbReference type="Pfam" id="PF00768">
    <property type="entry name" value="Peptidase_S11"/>
    <property type="match status" value="1"/>
</dbReference>
<dbReference type="GO" id="GO:0006508">
    <property type="term" value="P:proteolysis"/>
    <property type="evidence" value="ECO:0007669"/>
    <property type="project" value="InterPro"/>
</dbReference>
<dbReference type="GO" id="GO:0009252">
    <property type="term" value="P:peptidoglycan biosynthetic process"/>
    <property type="evidence" value="ECO:0007669"/>
    <property type="project" value="UniProtKB-KW"/>
</dbReference>
<keyword evidence="3" id="KW-0378">Hydrolase</keyword>